<reference evidence="2" key="2">
    <citation type="journal article" date="2008" name="Nucleic Acids Res.">
        <title>The rice annotation project database (RAP-DB): 2008 update.</title>
        <authorList>
            <consortium name="The rice annotation project (RAP)"/>
        </authorList>
    </citation>
    <scope>GENOME REANNOTATION</scope>
    <source>
        <strain evidence="2">cv. Nipponbare</strain>
    </source>
</reference>
<dbReference type="AlphaFoldDB" id="Q5Z777"/>
<evidence type="ECO:0000313" key="2">
    <source>
        <dbReference type="Proteomes" id="UP000000763"/>
    </source>
</evidence>
<gene>
    <name evidence="1" type="primary">P0421H01.16</name>
</gene>
<dbReference type="EMBL" id="AP004750">
    <property type="protein sequence ID" value="BAD61862.1"/>
    <property type="molecule type" value="Genomic_DNA"/>
</dbReference>
<name>Q5Z777_ORYSJ</name>
<organism evidence="1 2">
    <name type="scientific">Oryza sativa subsp. japonica</name>
    <name type="common">Rice</name>
    <dbReference type="NCBI Taxonomy" id="39947"/>
    <lineage>
        <taxon>Eukaryota</taxon>
        <taxon>Viridiplantae</taxon>
        <taxon>Streptophyta</taxon>
        <taxon>Embryophyta</taxon>
        <taxon>Tracheophyta</taxon>
        <taxon>Spermatophyta</taxon>
        <taxon>Magnoliopsida</taxon>
        <taxon>Liliopsida</taxon>
        <taxon>Poales</taxon>
        <taxon>Poaceae</taxon>
        <taxon>BOP clade</taxon>
        <taxon>Oryzoideae</taxon>
        <taxon>Oryzeae</taxon>
        <taxon>Oryzinae</taxon>
        <taxon>Oryza</taxon>
        <taxon>Oryza sativa</taxon>
    </lineage>
</organism>
<dbReference type="Proteomes" id="UP000000763">
    <property type="component" value="Chromosome 6"/>
</dbReference>
<evidence type="ECO:0000313" key="1">
    <source>
        <dbReference type="EMBL" id="BAD61862.1"/>
    </source>
</evidence>
<sequence>MSGGDSSPMDFNECVSHTQMQGAIDQTMKRVEDLFAKMDATNSIERMEKRLPTITDKLDDIDGRLPLLRDGTHKHGEVVKVYFDWEMIVEKKFHSHVVPKVYRVRQATSEFKDFAIIWWNGLCETKDGFQSRRGG</sequence>
<accession>Q5Z777</accession>
<reference evidence="2" key="1">
    <citation type="journal article" date="2005" name="Nature">
        <title>The map-based sequence of the rice genome.</title>
        <authorList>
            <consortium name="International rice genome sequencing project (IRGSP)"/>
            <person name="Matsumoto T."/>
            <person name="Wu J."/>
            <person name="Kanamori H."/>
            <person name="Katayose Y."/>
            <person name="Fujisawa M."/>
            <person name="Namiki N."/>
            <person name="Mizuno H."/>
            <person name="Yamamoto K."/>
            <person name="Antonio B.A."/>
            <person name="Baba T."/>
            <person name="Sakata K."/>
            <person name="Nagamura Y."/>
            <person name="Aoki H."/>
            <person name="Arikawa K."/>
            <person name="Arita K."/>
            <person name="Bito T."/>
            <person name="Chiden Y."/>
            <person name="Fujitsuka N."/>
            <person name="Fukunaka R."/>
            <person name="Hamada M."/>
            <person name="Harada C."/>
            <person name="Hayashi A."/>
            <person name="Hijishita S."/>
            <person name="Honda M."/>
            <person name="Hosokawa S."/>
            <person name="Ichikawa Y."/>
            <person name="Idonuma A."/>
            <person name="Iijima M."/>
            <person name="Ikeda M."/>
            <person name="Ikeno M."/>
            <person name="Ito K."/>
            <person name="Ito S."/>
            <person name="Ito T."/>
            <person name="Ito Y."/>
            <person name="Ito Y."/>
            <person name="Iwabuchi A."/>
            <person name="Kamiya K."/>
            <person name="Karasawa W."/>
            <person name="Kurita K."/>
            <person name="Katagiri S."/>
            <person name="Kikuta A."/>
            <person name="Kobayashi H."/>
            <person name="Kobayashi N."/>
            <person name="Machita K."/>
            <person name="Maehara T."/>
            <person name="Masukawa M."/>
            <person name="Mizubayashi T."/>
            <person name="Mukai Y."/>
            <person name="Nagasaki H."/>
            <person name="Nagata Y."/>
            <person name="Naito S."/>
            <person name="Nakashima M."/>
            <person name="Nakama Y."/>
            <person name="Nakamichi Y."/>
            <person name="Nakamura M."/>
            <person name="Meguro A."/>
            <person name="Negishi M."/>
            <person name="Ohta I."/>
            <person name="Ohta T."/>
            <person name="Okamoto M."/>
            <person name="Ono N."/>
            <person name="Saji S."/>
            <person name="Sakaguchi M."/>
            <person name="Sakai K."/>
            <person name="Shibata M."/>
            <person name="Shimokawa T."/>
            <person name="Song J."/>
            <person name="Takazaki Y."/>
            <person name="Terasawa K."/>
            <person name="Tsugane M."/>
            <person name="Tsuji K."/>
            <person name="Ueda S."/>
            <person name="Waki K."/>
            <person name="Yamagata H."/>
            <person name="Yamamoto M."/>
            <person name="Yamamoto S."/>
            <person name="Yamane H."/>
            <person name="Yoshiki S."/>
            <person name="Yoshihara R."/>
            <person name="Yukawa K."/>
            <person name="Zhong H."/>
            <person name="Yano M."/>
            <person name="Yuan Q."/>
            <person name="Ouyang S."/>
            <person name="Liu J."/>
            <person name="Jones K.M."/>
            <person name="Gansberger K."/>
            <person name="Moffat K."/>
            <person name="Hill J."/>
            <person name="Bera J."/>
            <person name="Fadrosh D."/>
            <person name="Jin S."/>
            <person name="Johri S."/>
            <person name="Kim M."/>
            <person name="Overton L."/>
            <person name="Reardon M."/>
            <person name="Tsitrin T."/>
            <person name="Vuong H."/>
            <person name="Weaver B."/>
            <person name="Ciecko A."/>
            <person name="Tallon L."/>
            <person name="Jackson J."/>
            <person name="Pai G."/>
            <person name="Aken S.V."/>
            <person name="Utterback T."/>
            <person name="Reidmuller S."/>
            <person name="Feldblyum T."/>
            <person name="Hsiao J."/>
            <person name="Zismann V."/>
            <person name="Iobst S."/>
            <person name="de Vazeille A.R."/>
            <person name="Buell C.R."/>
            <person name="Ying K."/>
            <person name="Li Y."/>
            <person name="Lu T."/>
            <person name="Huang Y."/>
            <person name="Zhao Q."/>
            <person name="Feng Q."/>
            <person name="Zhang L."/>
            <person name="Zhu J."/>
            <person name="Weng Q."/>
            <person name="Mu J."/>
            <person name="Lu Y."/>
            <person name="Fan D."/>
            <person name="Liu Y."/>
            <person name="Guan J."/>
            <person name="Zhang Y."/>
            <person name="Yu S."/>
            <person name="Liu X."/>
            <person name="Zhang Y."/>
            <person name="Hong G."/>
            <person name="Han B."/>
            <person name="Choisne N."/>
            <person name="Demange N."/>
            <person name="Orjeda G."/>
            <person name="Samain S."/>
            <person name="Cattolico L."/>
            <person name="Pelletier E."/>
            <person name="Couloux A."/>
            <person name="Segurens B."/>
            <person name="Wincker P."/>
            <person name="D'Hont A."/>
            <person name="Scarpelli C."/>
            <person name="Weissenbach J."/>
            <person name="Salanoubat M."/>
            <person name="Quetier F."/>
            <person name="Yu Y."/>
            <person name="Kim H.R."/>
            <person name="Rambo T."/>
            <person name="Currie J."/>
            <person name="Collura K."/>
            <person name="Luo M."/>
            <person name="Yang T."/>
            <person name="Ammiraju J.S.S."/>
            <person name="Engler F."/>
            <person name="Soderlund C."/>
            <person name="Wing R.A."/>
            <person name="Palmer L.E."/>
            <person name="de la Bastide M."/>
            <person name="Spiegel L."/>
            <person name="Nascimento L."/>
            <person name="Zutavern T."/>
            <person name="O'Shaughnessy A."/>
            <person name="Dike S."/>
            <person name="Dedhia N."/>
            <person name="Preston R."/>
            <person name="Balija V."/>
            <person name="McCombie W.R."/>
            <person name="Chow T."/>
            <person name="Chen H."/>
            <person name="Chung M."/>
            <person name="Chen C."/>
            <person name="Shaw J."/>
            <person name="Wu H."/>
            <person name="Hsiao K."/>
            <person name="Chao Y."/>
            <person name="Chu M."/>
            <person name="Cheng C."/>
            <person name="Hour A."/>
            <person name="Lee P."/>
            <person name="Lin S."/>
            <person name="Lin Y."/>
            <person name="Liou J."/>
            <person name="Liu S."/>
            <person name="Hsing Y."/>
            <person name="Raghuvanshi S."/>
            <person name="Mohanty A."/>
            <person name="Bharti A.K."/>
            <person name="Gaur A."/>
            <person name="Gupta V."/>
            <person name="Kumar D."/>
            <person name="Ravi V."/>
            <person name="Vij S."/>
            <person name="Kapur A."/>
            <person name="Khurana P."/>
            <person name="Khurana P."/>
            <person name="Khurana J.P."/>
            <person name="Tyagi A.K."/>
            <person name="Gaikwad K."/>
            <person name="Singh A."/>
            <person name="Dalal V."/>
            <person name="Srivastava S."/>
            <person name="Dixit A."/>
            <person name="Pal A.K."/>
            <person name="Ghazi I.A."/>
            <person name="Yadav M."/>
            <person name="Pandit A."/>
            <person name="Bhargava A."/>
            <person name="Sureshbabu K."/>
            <person name="Batra K."/>
            <person name="Sharma T.R."/>
            <person name="Mohapatra T."/>
            <person name="Singh N.K."/>
            <person name="Messing J."/>
            <person name="Nelson A.B."/>
            <person name="Fuks G."/>
            <person name="Kavchok S."/>
            <person name="Keizer G."/>
            <person name="Linton E."/>
            <person name="Llaca V."/>
            <person name="Song R."/>
            <person name="Tanyolac B."/>
            <person name="Young S."/>
            <person name="Ho-Il K."/>
            <person name="Hahn J.H."/>
            <person name="Sangsakoo G."/>
            <person name="Vanavichit A."/>
            <person name="de Mattos Luiz.A.T."/>
            <person name="Zimmer P.D."/>
            <person name="Malone G."/>
            <person name="Dellagostin O."/>
            <person name="de Oliveira A.C."/>
            <person name="Bevan M."/>
            <person name="Bancroft I."/>
            <person name="Minx P."/>
            <person name="Cordum H."/>
            <person name="Wilson R."/>
            <person name="Cheng Z."/>
            <person name="Jin W."/>
            <person name="Jiang J."/>
            <person name="Leong S.A."/>
            <person name="Iwama H."/>
            <person name="Gojobori T."/>
            <person name="Itoh T."/>
            <person name="Niimura Y."/>
            <person name="Fujii Y."/>
            <person name="Habara T."/>
            <person name="Sakai H."/>
            <person name="Sato Y."/>
            <person name="Wilson G."/>
            <person name="Kumar K."/>
            <person name="McCouch S."/>
            <person name="Juretic N."/>
            <person name="Hoen D."/>
            <person name="Wright S."/>
            <person name="Bruskiewich R."/>
            <person name="Bureau T."/>
            <person name="Miyao A."/>
            <person name="Hirochika H."/>
            <person name="Nishikawa T."/>
            <person name="Kadowaki K."/>
            <person name="Sugiura M."/>
            <person name="Burr B."/>
            <person name="Sasaki T."/>
        </authorList>
    </citation>
    <scope>NUCLEOTIDE SEQUENCE [LARGE SCALE GENOMIC DNA]</scope>
    <source>
        <strain evidence="2">cv. Nipponbare</strain>
    </source>
</reference>
<protein>
    <submittedName>
        <fullName evidence="1">Uncharacterized protein</fullName>
    </submittedName>
</protein>
<proteinExistence type="predicted"/>